<organism evidence="2 3">
    <name type="scientific">Dysosmobacter segnis</name>
    <dbReference type="NCBI Taxonomy" id="2763042"/>
    <lineage>
        <taxon>Bacteria</taxon>
        <taxon>Bacillati</taxon>
        <taxon>Bacillota</taxon>
        <taxon>Clostridia</taxon>
        <taxon>Eubacteriales</taxon>
        <taxon>Oscillospiraceae</taxon>
        <taxon>Dysosmobacter</taxon>
    </lineage>
</organism>
<evidence type="ECO:0000313" key="2">
    <source>
        <dbReference type="EMBL" id="MBC5771567.1"/>
    </source>
</evidence>
<feature type="region of interest" description="Disordered" evidence="1">
    <location>
        <begin position="1"/>
        <end position="32"/>
    </location>
</feature>
<proteinExistence type="predicted"/>
<evidence type="ECO:0000313" key="3">
    <source>
        <dbReference type="Proteomes" id="UP000620327"/>
    </source>
</evidence>
<sequence length="119" mass="14304">MKRFLQEYDEDARHRKKSKTSKTSKSVQRSNHKHEYEKVIIREFIGYAWGGRCRLCGKFRSHYGQFSASRYMDFRRPDSLGQQGISNESFFSLEEIRAKFPDVPIYEFSYEDVQYHFVP</sequence>
<dbReference type="EMBL" id="JACOQI010000018">
    <property type="protein sequence ID" value="MBC5771567.1"/>
    <property type="molecule type" value="Genomic_DNA"/>
</dbReference>
<keyword evidence="3" id="KW-1185">Reference proteome</keyword>
<gene>
    <name evidence="2" type="ORF">H8Z83_14800</name>
</gene>
<dbReference type="RefSeq" id="WP_187015758.1">
    <property type="nucleotide sequence ID" value="NZ_JACOQI010000018.1"/>
</dbReference>
<comment type="caution">
    <text evidence="2">The sequence shown here is derived from an EMBL/GenBank/DDBJ whole genome shotgun (WGS) entry which is preliminary data.</text>
</comment>
<dbReference type="AlphaFoldDB" id="A0A923MIX3"/>
<name>A0A923MIX3_9FIRM</name>
<dbReference type="Proteomes" id="UP000620327">
    <property type="component" value="Unassembled WGS sequence"/>
</dbReference>
<evidence type="ECO:0000256" key="1">
    <source>
        <dbReference type="SAM" id="MobiDB-lite"/>
    </source>
</evidence>
<protein>
    <submittedName>
        <fullName evidence="2">Uncharacterized protein</fullName>
    </submittedName>
</protein>
<reference evidence="2" key="1">
    <citation type="submission" date="2020-08" db="EMBL/GenBank/DDBJ databases">
        <title>Genome public.</title>
        <authorList>
            <person name="Liu C."/>
            <person name="Sun Q."/>
        </authorList>
    </citation>
    <scope>NUCLEOTIDE SEQUENCE</scope>
    <source>
        <strain evidence="2">BX15</strain>
    </source>
</reference>
<accession>A0A923MIX3</accession>